<evidence type="ECO:0000313" key="9">
    <source>
        <dbReference type="EMBL" id="CAL4215540.1"/>
    </source>
</evidence>
<organism evidence="9 10">
    <name type="scientific">Meganyctiphanes norvegica</name>
    <name type="common">Northern krill</name>
    <name type="synonym">Thysanopoda norvegica</name>
    <dbReference type="NCBI Taxonomy" id="48144"/>
    <lineage>
        <taxon>Eukaryota</taxon>
        <taxon>Metazoa</taxon>
        <taxon>Ecdysozoa</taxon>
        <taxon>Arthropoda</taxon>
        <taxon>Crustacea</taxon>
        <taxon>Multicrustacea</taxon>
        <taxon>Malacostraca</taxon>
        <taxon>Eumalacostraca</taxon>
        <taxon>Eucarida</taxon>
        <taxon>Euphausiacea</taxon>
        <taxon>Euphausiidae</taxon>
        <taxon>Meganyctiphanes</taxon>
    </lineage>
</organism>
<evidence type="ECO:0000256" key="2">
    <source>
        <dbReference type="ARBA" id="ARBA00007102"/>
    </source>
</evidence>
<evidence type="ECO:0000256" key="5">
    <source>
        <dbReference type="ARBA" id="ARBA00023274"/>
    </source>
</evidence>
<dbReference type="PANTHER" id="PTHR13334:SF4">
    <property type="entry name" value="SMALL RIBOSOMAL SUBUNIT PROTEIN US10M"/>
    <property type="match status" value="1"/>
</dbReference>
<dbReference type="InterPro" id="IPR036838">
    <property type="entry name" value="Ribosomal_uS10_dom_sf"/>
</dbReference>
<protein>
    <recommendedName>
        <fullName evidence="6">Small ribosomal subunit protein uS10m</fullName>
    </recommendedName>
    <alternativeName>
        <fullName evidence="7">28S ribosomal protein S10, mitochondrial</fullName>
    </alternativeName>
</protein>
<reference evidence="9 10" key="1">
    <citation type="submission" date="2024-05" db="EMBL/GenBank/DDBJ databases">
        <authorList>
            <person name="Wallberg A."/>
        </authorList>
    </citation>
    <scope>NUCLEOTIDE SEQUENCE [LARGE SCALE GENOMIC DNA]</scope>
</reference>
<evidence type="ECO:0000256" key="7">
    <source>
        <dbReference type="ARBA" id="ARBA00035544"/>
    </source>
</evidence>
<evidence type="ECO:0000256" key="6">
    <source>
        <dbReference type="ARBA" id="ARBA00035261"/>
    </source>
</evidence>
<accession>A0AAV2SMV3</accession>
<dbReference type="SUPFAM" id="SSF54999">
    <property type="entry name" value="Ribosomal protein S10"/>
    <property type="match status" value="1"/>
</dbReference>
<dbReference type="AlphaFoldDB" id="A0AAV2SMV3"/>
<evidence type="ECO:0000256" key="3">
    <source>
        <dbReference type="ARBA" id="ARBA00022980"/>
    </source>
</evidence>
<keyword evidence="4" id="KW-0496">Mitochondrion</keyword>
<dbReference type="Gene3D" id="3.30.70.600">
    <property type="entry name" value="Ribosomal protein S10 domain"/>
    <property type="match status" value="1"/>
</dbReference>
<comment type="subcellular location">
    <subcellularLocation>
        <location evidence="1">Mitochondrion</location>
    </subcellularLocation>
</comment>
<evidence type="ECO:0000259" key="8">
    <source>
        <dbReference type="SMART" id="SM01403"/>
    </source>
</evidence>
<evidence type="ECO:0000313" key="10">
    <source>
        <dbReference type="Proteomes" id="UP001497623"/>
    </source>
</evidence>
<sequence length="217" mass="24502">MSVVLSSVIGGVLRRSVCRSTAEVTQLSRAATALPLLHLTNTTGYSAPTTNIILPQSFIPTIQHFHTTSIHQDTESAIQQQEQLQDEGRSSANSVAVAERDKLYSSVEVECRSSEPAVLRSYLTFVTAAAGYLDVPLQDVEWPKKHIHRWTLLKSVHIHKKHRVQYEVRTHFLIMRFVRLTSSTAETFLEYIQRNLPEGVSMKVTKNELSNLPEHIK</sequence>
<dbReference type="EMBL" id="CAXKWB010090974">
    <property type="protein sequence ID" value="CAL4215540.1"/>
    <property type="molecule type" value="Genomic_DNA"/>
</dbReference>
<proteinExistence type="inferred from homology"/>
<keyword evidence="5" id="KW-0687">Ribonucleoprotein</keyword>
<comment type="caution">
    <text evidence="9">The sequence shown here is derived from an EMBL/GenBank/DDBJ whole genome shotgun (WGS) entry which is preliminary data.</text>
</comment>
<dbReference type="Pfam" id="PF00338">
    <property type="entry name" value="Ribosomal_S10"/>
    <property type="match status" value="1"/>
</dbReference>
<dbReference type="GO" id="GO:0005763">
    <property type="term" value="C:mitochondrial small ribosomal subunit"/>
    <property type="evidence" value="ECO:0007669"/>
    <property type="project" value="InterPro"/>
</dbReference>
<feature type="domain" description="Small ribosomal subunit protein uS10" evidence="8">
    <location>
        <begin position="108"/>
        <end position="205"/>
    </location>
</feature>
<dbReference type="PANTHER" id="PTHR13334">
    <property type="entry name" value="MITOCHONDRIAL 28S RIBOSOMAL PROTEIN S10"/>
    <property type="match status" value="1"/>
</dbReference>
<keyword evidence="3" id="KW-0689">Ribosomal protein</keyword>
<dbReference type="InterPro" id="IPR027486">
    <property type="entry name" value="Ribosomal_uS10_dom"/>
</dbReference>
<evidence type="ECO:0000256" key="1">
    <source>
        <dbReference type="ARBA" id="ARBA00004173"/>
    </source>
</evidence>
<gene>
    <name evidence="9" type="ORF">MNOR_LOCUS38707</name>
</gene>
<dbReference type="Proteomes" id="UP001497623">
    <property type="component" value="Unassembled WGS sequence"/>
</dbReference>
<evidence type="ECO:0000256" key="4">
    <source>
        <dbReference type="ARBA" id="ARBA00023128"/>
    </source>
</evidence>
<name>A0AAV2SMV3_MEGNR</name>
<comment type="similarity">
    <text evidence="2">Belongs to the universal ribosomal protein uS10 family.</text>
</comment>
<dbReference type="InterPro" id="IPR040055">
    <property type="entry name" value="Ribosomal_uS10m"/>
</dbReference>
<keyword evidence="10" id="KW-1185">Reference proteome</keyword>
<dbReference type="SMART" id="SM01403">
    <property type="entry name" value="Ribosomal_S10"/>
    <property type="match status" value="1"/>
</dbReference>